<comment type="caution">
    <text evidence="10">The sequence shown here is derived from an EMBL/GenBank/DDBJ whole genome shotgun (WGS) entry which is preliminary data.</text>
</comment>
<evidence type="ECO:0000313" key="11">
    <source>
        <dbReference type="Proteomes" id="UP000229707"/>
    </source>
</evidence>
<keyword evidence="3 7" id="KW-0689">Ribosomal protein</keyword>
<protein>
    <recommendedName>
        <fullName evidence="5">Small ribosomal subunit protein uS5</fullName>
    </recommendedName>
    <alternativeName>
        <fullName evidence="6">30S ribosomal protein S5</fullName>
    </alternativeName>
</protein>
<evidence type="ECO:0000256" key="1">
    <source>
        <dbReference type="ARBA" id="ARBA00003093"/>
    </source>
</evidence>
<dbReference type="PROSITE" id="PS50881">
    <property type="entry name" value="S5_DSRBD"/>
    <property type="match status" value="1"/>
</dbReference>
<dbReference type="InterPro" id="IPR014721">
    <property type="entry name" value="Ribsml_uS5_D2-typ_fold_subgr"/>
</dbReference>
<comment type="function">
    <text evidence="1">Located at the back of the 30S subunit body where it stabilizes the conformation of the head with respect to the body.</text>
</comment>
<dbReference type="PANTHER" id="PTHR48277:SF1">
    <property type="entry name" value="MITOCHONDRIAL RIBOSOMAL PROTEIN S5"/>
    <property type="match status" value="1"/>
</dbReference>
<evidence type="ECO:0000256" key="4">
    <source>
        <dbReference type="ARBA" id="ARBA00023274"/>
    </source>
</evidence>
<dbReference type="PANTHER" id="PTHR48277">
    <property type="entry name" value="MITOCHONDRIAL RIBOSOMAL PROTEIN S5"/>
    <property type="match status" value="1"/>
</dbReference>
<dbReference type="InterPro" id="IPR005324">
    <property type="entry name" value="Ribosomal_uS5_C"/>
</dbReference>
<organism evidence="10 11">
    <name type="scientific">Candidatus Hodgkinia cicadicola</name>
    <dbReference type="NCBI Taxonomy" id="573658"/>
    <lineage>
        <taxon>Bacteria</taxon>
        <taxon>Pseudomonadati</taxon>
        <taxon>Pseudomonadota</taxon>
        <taxon>Alphaproteobacteria</taxon>
        <taxon>Hyphomicrobiales</taxon>
        <taxon>Candidatus Hodgkinia</taxon>
    </lineage>
</organism>
<dbReference type="InterPro" id="IPR000851">
    <property type="entry name" value="Ribosomal_uS5"/>
</dbReference>
<evidence type="ECO:0000256" key="2">
    <source>
        <dbReference type="ARBA" id="ARBA00008945"/>
    </source>
</evidence>
<dbReference type="InterPro" id="IPR013810">
    <property type="entry name" value="Ribosomal_uS5_N"/>
</dbReference>
<dbReference type="PROSITE" id="PS00585">
    <property type="entry name" value="RIBOSOMAL_S5"/>
    <property type="match status" value="1"/>
</dbReference>
<accession>A0ABX4MEJ9</accession>
<feature type="domain" description="S5 DRBM" evidence="9">
    <location>
        <begin position="41"/>
        <end position="104"/>
    </location>
</feature>
<evidence type="ECO:0000259" key="9">
    <source>
        <dbReference type="PROSITE" id="PS50881"/>
    </source>
</evidence>
<name>A0ABX4MEJ9_9HYPH</name>
<evidence type="ECO:0000256" key="8">
    <source>
        <dbReference type="RuleBase" id="RU003823"/>
    </source>
</evidence>
<evidence type="ECO:0000313" key="10">
    <source>
        <dbReference type="EMBL" id="PIM94872.1"/>
    </source>
</evidence>
<dbReference type="SUPFAM" id="SSF54211">
    <property type="entry name" value="Ribosomal protein S5 domain 2-like"/>
    <property type="match status" value="1"/>
</dbReference>
<dbReference type="Pfam" id="PF03719">
    <property type="entry name" value="Ribosomal_S5_C"/>
    <property type="match status" value="1"/>
</dbReference>
<evidence type="ECO:0000256" key="6">
    <source>
        <dbReference type="ARBA" id="ARBA00035519"/>
    </source>
</evidence>
<gene>
    <name evidence="10" type="primary">rpsE</name>
    <name evidence="10" type="ORF">MAGCAS_240</name>
</gene>
<sequence length="189" mass="21253">MKIYWKKLDDEYVPNFIDKNTRKNIAADIEITNLSNGKTTLYEKIIKLTKVCRIVKGGRKYRYWALVVVGDMCGSVGFGVAKANEVQDAVIKSGRCAKNNMVKVPLGRNKELISNISGRYNSTKILMWNNRDGVGIRASNAVRSIFDALGIRNASAKIIGSRNPHNVIKATFAALKQLSIRFRLWKRCS</sequence>
<evidence type="ECO:0000256" key="5">
    <source>
        <dbReference type="ARBA" id="ARBA00035255"/>
    </source>
</evidence>
<dbReference type="Pfam" id="PF00333">
    <property type="entry name" value="Ribosomal_S5"/>
    <property type="match status" value="1"/>
</dbReference>
<reference evidence="10" key="1">
    <citation type="submission" date="2017-09" db="EMBL/GenBank/DDBJ databases">
        <authorList>
            <person name="Campbell M.A."/>
            <person name="Lukasik P."/>
            <person name="Simon C."/>
            <person name="McCutcheon J.P."/>
        </authorList>
    </citation>
    <scope>NUCLEOTIDE SEQUENCE [LARGE SCALE GENOMIC DNA]</scope>
    <source>
        <strain evidence="10">MAGCAS</strain>
    </source>
</reference>
<dbReference type="Gene3D" id="3.30.230.10">
    <property type="match status" value="1"/>
</dbReference>
<proteinExistence type="inferred from homology"/>
<keyword evidence="4 7" id="KW-0687">Ribonucleoprotein</keyword>
<dbReference type="SUPFAM" id="SSF54768">
    <property type="entry name" value="dsRNA-binding domain-like"/>
    <property type="match status" value="1"/>
</dbReference>
<keyword evidence="11" id="KW-1185">Reference proteome</keyword>
<dbReference type="Proteomes" id="UP000229707">
    <property type="component" value="Unassembled WGS sequence"/>
</dbReference>
<dbReference type="Gene3D" id="3.30.160.20">
    <property type="match status" value="1"/>
</dbReference>
<dbReference type="InterPro" id="IPR020568">
    <property type="entry name" value="Ribosomal_Su5_D2-typ_SF"/>
</dbReference>
<evidence type="ECO:0000256" key="3">
    <source>
        <dbReference type="ARBA" id="ARBA00022980"/>
    </source>
</evidence>
<dbReference type="InterPro" id="IPR018192">
    <property type="entry name" value="Ribosomal_uS5_N_CS"/>
</dbReference>
<dbReference type="EMBL" id="NXGL01000075">
    <property type="protein sequence ID" value="PIM94872.1"/>
    <property type="molecule type" value="Genomic_DNA"/>
</dbReference>
<evidence type="ECO:0000256" key="7">
    <source>
        <dbReference type="PROSITE-ProRule" id="PRU00268"/>
    </source>
</evidence>
<comment type="similarity">
    <text evidence="2 8">Belongs to the universal ribosomal protein uS5 family.</text>
</comment>
<dbReference type="GO" id="GO:0005840">
    <property type="term" value="C:ribosome"/>
    <property type="evidence" value="ECO:0007669"/>
    <property type="project" value="UniProtKB-KW"/>
</dbReference>